<evidence type="ECO:0000256" key="1">
    <source>
        <dbReference type="ARBA" id="ARBA00001965"/>
    </source>
</evidence>
<evidence type="ECO:0000313" key="10">
    <source>
        <dbReference type="Proteomes" id="UP000019426"/>
    </source>
</evidence>
<dbReference type="Pfam" id="PF21349">
    <property type="entry name" value="RUBY_RBDX"/>
    <property type="match status" value="1"/>
</dbReference>
<dbReference type="PROSITE" id="PS50905">
    <property type="entry name" value="FERRITIN_LIKE"/>
    <property type="match status" value="1"/>
</dbReference>
<dbReference type="PROSITE" id="PS50903">
    <property type="entry name" value="RUBREDOXIN_LIKE"/>
    <property type="match status" value="1"/>
</dbReference>
<dbReference type="RefSeq" id="WP_044036981.1">
    <property type="nucleotide sequence ID" value="NZ_HG917868.1"/>
</dbReference>
<evidence type="ECO:0000313" key="9">
    <source>
        <dbReference type="EMBL" id="CDM68123.1"/>
    </source>
</evidence>
<dbReference type="AlphaFoldDB" id="W6RUW3"/>
<name>W6RUW3_9CLOT</name>
<protein>
    <submittedName>
        <fullName evidence="9">Rubrerythrin</fullName>
    </submittedName>
</protein>
<proteinExistence type="predicted"/>
<gene>
    <name evidence="9" type="ORF">CM240_0959</name>
</gene>
<dbReference type="InterPro" id="IPR009078">
    <property type="entry name" value="Ferritin-like_SF"/>
</dbReference>
<dbReference type="InterPro" id="IPR003251">
    <property type="entry name" value="Rr_diiron-bd_dom"/>
</dbReference>
<dbReference type="InterPro" id="IPR009040">
    <property type="entry name" value="Ferritin-like_diiron"/>
</dbReference>
<feature type="domain" description="Rubredoxin-like" evidence="7">
    <location>
        <begin position="140"/>
        <end position="174"/>
    </location>
</feature>
<comment type="cofactor">
    <cofactor evidence="1">
        <name>Fe(3+)</name>
        <dbReference type="ChEBI" id="CHEBI:29034"/>
    </cofactor>
</comment>
<feature type="domain" description="Ferritin-like diiron" evidence="8">
    <location>
        <begin position="2"/>
        <end position="133"/>
    </location>
</feature>
<dbReference type="CDD" id="cd01041">
    <property type="entry name" value="Rubrerythrin"/>
    <property type="match status" value="1"/>
</dbReference>
<dbReference type="SUPFAM" id="SSF47240">
    <property type="entry name" value="Ferritin-like"/>
    <property type="match status" value="1"/>
</dbReference>
<dbReference type="Pfam" id="PF02915">
    <property type="entry name" value="Rubrerythrin"/>
    <property type="match status" value="2"/>
</dbReference>
<dbReference type="CDD" id="cd00729">
    <property type="entry name" value="rubredoxin_SM"/>
    <property type="match status" value="1"/>
</dbReference>
<feature type="coiled-coil region" evidence="6">
    <location>
        <begin position="71"/>
        <end position="132"/>
    </location>
</feature>
<dbReference type="InterPro" id="IPR024934">
    <property type="entry name" value="Rubredoxin-like_dom"/>
</dbReference>
<dbReference type="STRING" id="1216932.CM240_0959"/>
<evidence type="ECO:0000259" key="8">
    <source>
        <dbReference type="PROSITE" id="PS50905"/>
    </source>
</evidence>
<evidence type="ECO:0000256" key="5">
    <source>
        <dbReference type="ARBA" id="ARBA00023004"/>
    </source>
</evidence>
<organism evidence="9 10">
    <name type="scientific">Clostridium bornimense</name>
    <dbReference type="NCBI Taxonomy" id="1216932"/>
    <lineage>
        <taxon>Bacteria</taxon>
        <taxon>Bacillati</taxon>
        <taxon>Bacillota</taxon>
        <taxon>Clostridia</taxon>
        <taxon>Eubacteriales</taxon>
        <taxon>Clostridiaceae</taxon>
        <taxon>Clostridium</taxon>
    </lineage>
</organism>
<keyword evidence="6" id="KW-0175">Coiled coil</keyword>
<dbReference type="PATRIC" id="fig|1216932.3.peg.947"/>
<evidence type="ECO:0000256" key="2">
    <source>
        <dbReference type="ARBA" id="ARBA00022448"/>
    </source>
</evidence>
<dbReference type="InterPro" id="IPR012347">
    <property type="entry name" value="Ferritin-like"/>
</dbReference>
<keyword evidence="4" id="KW-0249">Electron transport</keyword>
<evidence type="ECO:0000256" key="3">
    <source>
        <dbReference type="ARBA" id="ARBA00022723"/>
    </source>
</evidence>
<dbReference type="GO" id="GO:0016491">
    <property type="term" value="F:oxidoreductase activity"/>
    <property type="evidence" value="ECO:0007669"/>
    <property type="project" value="InterPro"/>
</dbReference>
<dbReference type="Proteomes" id="UP000019426">
    <property type="component" value="Chromosome M2/40_rep1"/>
</dbReference>
<dbReference type="InterPro" id="IPR048574">
    <property type="entry name" value="RUBY_RBDX"/>
</dbReference>
<dbReference type="KEGG" id="clt:CM240_0959"/>
<dbReference type="InterPro" id="IPR052364">
    <property type="entry name" value="Rubrerythrin"/>
</dbReference>
<dbReference type="SUPFAM" id="SSF57802">
    <property type="entry name" value="Rubredoxin-like"/>
    <property type="match status" value="1"/>
</dbReference>
<keyword evidence="10" id="KW-1185">Reference proteome</keyword>
<dbReference type="Gene3D" id="1.20.1260.10">
    <property type="match status" value="1"/>
</dbReference>
<dbReference type="GO" id="GO:0005506">
    <property type="term" value="F:iron ion binding"/>
    <property type="evidence" value="ECO:0007669"/>
    <property type="project" value="InterPro"/>
</dbReference>
<reference evidence="9 10" key="1">
    <citation type="submission" date="2013-11" db="EMBL/GenBank/DDBJ databases">
        <title>Complete genome sequence of Clostridum sp. M2/40.</title>
        <authorList>
            <person name="Wibberg D."/>
            <person name="Puehler A."/>
            <person name="Schlueter A."/>
        </authorList>
    </citation>
    <scope>NUCLEOTIDE SEQUENCE [LARGE SCALE GENOMIC DNA]</scope>
    <source>
        <strain evidence="10">M2/40</strain>
    </source>
</reference>
<dbReference type="Gene3D" id="2.20.28.10">
    <property type="match status" value="1"/>
</dbReference>
<evidence type="ECO:0000256" key="4">
    <source>
        <dbReference type="ARBA" id="ARBA00022982"/>
    </source>
</evidence>
<keyword evidence="5" id="KW-0408">Iron</keyword>
<dbReference type="OrthoDB" id="9799749at2"/>
<dbReference type="EMBL" id="HG917868">
    <property type="protein sequence ID" value="CDM68123.1"/>
    <property type="molecule type" value="Genomic_DNA"/>
</dbReference>
<dbReference type="PANTHER" id="PTHR43865:SF1">
    <property type="entry name" value="RUBRERYTHRIN-RELATED"/>
    <property type="match status" value="1"/>
</dbReference>
<dbReference type="HOGENOM" id="CLU_095256_0_0_9"/>
<sequence length="179" mass="21029">MKLMGSKTEKNLLRTFAGESRARTMYSLYGEKAEKEGLHYIAKVFQLTSDNELAHAREVFNDYLKMNGCTIENLLAAVAGEKEENEEIYKQFENDAREEGFTEIADFYKEVREVEAEHAKRYEELAKKLENKTLYKSNTEIKWQCMNCGYIYIGTEAPERCPLCHYPQGYFKRFCEDYK</sequence>
<keyword evidence="3" id="KW-0479">Metal-binding</keyword>
<dbReference type="eggNOG" id="COG1592">
    <property type="taxonomic scope" value="Bacteria"/>
</dbReference>
<accession>W6RUW3</accession>
<evidence type="ECO:0000256" key="6">
    <source>
        <dbReference type="SAM" id="Coils"/>
    </source>
</evidence>
<dbReference type="PANTHER" id="PTHR43865">
    <property type="entry name" value="RUBRERYTHRIN-RELATED"/>
    <property type="match status" value="1"/>
</dbReference>
<evidence type="ECO:0000259" key="7">
    <source>
        <dbReference type="PROSITE" id="PS50903"/>
    </source>
</evidence>
<keyword evidence="2" id="KW-0813">Transport</keyword>